<dbReference type="InterPro" id="IPR040632">
    <property type="entry name" value="Sulfotransfer_4"/>
</dbReference>
<dbReference type="OrthoDB" id="408152at2759"/>
<organism evidence="1 2">
    <name type="scientific">Lepidopterella palustris CBS 459.81</name>
    <dbReference type="NCBI Taxonomy" id="1314670"/>
    <lineage>
        <taxon>Eukaryota</taxon>
        <taxon>Fungi</taxon>
        <taxon>Dikarya</taxon>
        <taxon>Ascomycota</taxon>
        <taxon>Pezizomycotina</taxon>
        <taxon>Dothideomycetes</taxon>
        <taxon>Pleosporomycetidae</taxon>
        <taxon>Mytilinidiales</taxon>
        <taxon>Argynnaceae</taxon>
        <taxon>Lepidopterella</taxon>
    </lineage>
</organism>
<dbReference type="Proteomes" id="UP000250266">
    <property type="component" value="Unassembled WGS sequence"/>
</dbReference>
<reference evidence="1 2" key="1">
    <citation type="journal article" date="2016" name="Nat. Commun.">
        <title>Ectomycorrhizal ecology is imprinted in the genome of the dominant symbiotic fungus Cenococcum geophilum.</title>
        <authorList>
            <consortium name="DOE Joint Genome Institute"/>
            <person name="Peter M."/>
            <person name="Kohler A."/>
            <person name="Ohm R.A."/>
            <person name="Kuo A."/>
            <person name="Krutzmann J."/>
            <person name="Morin E."/>
            <person name="Arend M."/>
            <person name="Barry K.W."/>
            <person name="Binder M."/>
            <person name="Choi C."/>
            <person name="Clum A."/>
            <person name="Copeland A."/>
            <person name="Grisel N."/>
            <person name="Haridas S."/>
            <person name="Kipfer T."/>
            <person name="LaButti K."/>
            <person name="Lindquist E."/>
            <person name="Lipzen A."/>
            <person name="Maire R."/>
            <person name="Meier B."/>
            <person name="Mihaltcheva S."/>
            <person name="Molinier V."/>
            <person name="Murat C."/>
            <person name="Poggeler S."/>
            <person name="Quandt C.A."/>
            <person name="Sperisen C."/>
            <person name="Tritt A."/>
            <person name="Tisserant E."/>
            <person name="Crous P.W."/>
            <person name="Henrissat B."/>
            <person name="Nehls U."/>
            <person name="Egli S."/>
            <person name="Spatafora J.W."/>
            <person name="Grigoriev I.V."/>
            <person name="Martin F.M."/>
        </authorList>
    </citation>
    <scope>NUCLEOTIDE SEQUENCE [LARGE SCALE GENOMIC DNA]</scope>
    <source>
        <strain evidence="1 2">CBS 459.81</strain>
    </source>
</reference>
<sequence>MIKGFWGDDGGPKTRQAFVNHYDHVGRVLSEKKLLEFSVPYEWERLCKFLGVPVPEGDFPFVNDSADFQESFRAASWVVLCNLCPVRRRAEFRGNSRNFNAQSWNTAPVARPLAATTPVPKADWTNFSDAIRRNDARRTAEWREKCEKGGFDTYKPMIKETYKKTDAEQADFGPRKILKAMNVVYAAEGGNIAERQA</sequence>
<dbReference type="InterPro" id="IPR027417">
    <property type="entry name" value="P-loop_NTPase"/>
</dbReference>
<name>A0A8E2E8V5_9PEZI</name>
<dbReference type="Gene3D" id="3.40.50.300">
    <property type="entry name" value="P-loop containing nucleotide triphosphate hydrolases"/>
    <property type="match status" value="1"/>
</dbReference>
<dbReference type="PANTHER" id="PTHR36978:SF4">
    <property type="entry name" value="P-LOOP CONTAINING NUCLEOSIDE TRIPHOSPHATE HYDROLASE PROTEIN"/>
    <property type="match status" value="1"/>
</dbReference>
<dbReference type="EMBL" id="KV745007">
    <property type="protein sequence ID" value="OCK79425.1"/>
    <property type="molecule type" value="Genomic_DNA"/>
</dbReference>
<evidence type="ECO:0000313" key="2">
    <source>
        <dbReference type="Proteomes" id="UP000250266"/>
    </source>
</evidence>
<proteinExistence type="predicted"/>
<dbReference type="Pfam" id="PF17784">
    <property type="entry name" value="Sulfotransfer_4"/>
    <property type="match status" value="1"/>
</dbReference>
<dbReference type="AlphaFoldDB" id="A0A8E2E8V5"/>
<keyword evidence="2" id="KW-1185">Reference proteome</keyword>
<gene>
    <name evidence="1" type="ORF">K432DRAFT_455465</name>
</gene>
<evidence type="ECO:0000313" key="1">
    <source>
        <dbReference type="EMBL" id="OCK79425.1"/>
    </source>
</evidence>
<accession>A0A8E2E8V5</accession>
<protein>
    <submittedName>
        <fullName evidence="1">Uncharacterized protein</fullName>
    </submittedName>
</protein>
<dbReference type="PANTHER" id="PTHR36978">
    <property type="entry name" value="P-LOOP CONTAINING NUCLEOTIDE TRIPHOSPHATE HYDROLASE"/>
    <property type="match status" value="1"/>
</dbReference>